<evidence type="ECO:0000313" key="6">
    <source>
        <dbReference type="EMBL" id="GAA0860054.1"/>
    </source>
</evidence>
<dbReference type="GO" id="GO:0004519">
    <property type="term" value="F:endonuclease activity"/>
    <property type="evidence" value="ECO:0007669"/>
    <property type="project" value="UniProtKB-KW"/>
</dbReference>
<evidence type="ECO:0000256" key="3">
    <source>
        <dbReference type="ARBA" id="ARBA00023125"/>
    </source>
</evidence>
<dbReference type="CDD" id="cd17265">
    <property type="entry name" value="RMtype1_S_Eco4255III-TRD2-CR2_like"/>
    <property type="match status" value="1"/>
</dbReference>
<dbReference type="PANTHER" id="PTHR30408:SF12">
    <property type="entry name" value="TYPE I RESTRICTION ENZYME MJAVIII SPECIFICITY SUBUNIT"/>
    <property type="match status" value="1"/>
</dbReference>
<keyword evidence="6" id="KW-0255">Endonuclease</keyword>
<proteinExistence type="inferred from homology"/>
<keyword evidence="4" id="KW-0175">Coiled coil</keyword>
<protein>
    <submittedName>
        <fullName evidence="6">Restriction endonuclease subunit S</fullName>
    </submittedName>
</protein>
<evidence type="ECO:0000256" key="4">
    <source>
        <dbReference type="SAM" id="Coils"/>
    </source>
</evidence>
<dbReference type="EMBL" id="BAAACO010000002">
    <property type="protein sequence ID" value="GAA0860054.1"/>
    <property type="molecule type" value="Genomic_DNA"/>
</dbReference>
<sequence length="422" mass="48486">MKKEVREGYKMTELGEIPEEWEVKRLRDLGSSVIGLTYSPDDLVEDSNATLVLRSSNIRNSRIVFDDNKYVNKDIREKLIVKENDILLCSRNGSKDLIGKCALIDKKTEGSSFGAFMTVYRSEYNKYLFNVFTSYMFKRQIYNNLGATINQITTDNLNNFKVILPTVEEQEKISSILLTVDEQIDNTEKLIQKNQELKKGLMQQLLTKGIGHTKFKKTEIGEIPEEWEVKKLKELTDVLRCGVASTPTYVEKGIPFLSAQNVQDGKISLHKYNYISEEYHKKLTKNDKPQKGDILYSRVGANYGIAAVVEVEFEFSIYVSLTLIRIKKEYNSVFYKYLLNSEFIRKQADVGVFQGGGVPNLNVKVVEKFNMIVPPKFEQDRIASILSTVDEKIEQYKNKKEKLEEVKKGLMQQLLTGNIRVV</sequence>
<dbReference type="InterPro" id="IPR044946">
    <property type="entry name" value="Restrct_endonuc_typeI_TRD_sf"/>
</dbReference>
<organism evidence="6 7">
    <name type="scientific">Clostridium nitritogenes</name>
    <dbReference type="NCBI Taxonomy" id="83340"/>
    <lineage>
        <taxon>Bacteria</taxon>
        <taxon>Bacillati</taxon>
        <taxon>Bacillota</taxon>
        <taxon>Clostridia</taxon>
        <taxon>Eubacteriales</taxon>
        <taxon>Clostridiaceae</taxon>
        <taxon>Clostridium</taxon>
    </lineage>
</organism>
<evidence type="ECO:0000259" key="5">
    <source>
        <dbReference type="Pfam" id="PF01420"/>
    </source>
</evidence>
<dbReference type="Gene3D" id="3.90.220.20">
    <property type="entry name" value="DNA methylase specificity domains"/>
    <property type="match status" value="2"/>
</dbReference>
<gene>
    <name evidence="6" type="ORF">GCM10008916_24670</name>
</gene>
<dbReference type="Proteomes" id="UP001501764">
    <property type="component" value="Unassembled WGS sequence"/>
</dbReference>
<dbReference type="CDD" id="cd17246">
    <property type="entry name" value="RMtype1_S_SonII-TRD2-CR2_like"/>
    <property type="match status" value="1"/>
</dbReference>
<reference evidence="6 7" key="1">
    <citation type="journal article" date="2019" name="Int. J. Syst. Evol. Microbiol.">
        <title>The Global Catalogue of Microorganisms (GCM) 10K type strain sequencing project: providing services to taxonomists for standard genome sequencing and annotation.</title>
        <authorList>
            <consortium name="The Broad Institute Genomics Platform"/>
            <consortium name="The Broad Institute Genome Sequencing Center for Infectious Disease"/>
            <person name="Wu L."/>
            <person name="Ma J."/>
        </authorList>
    </citation>
    <scope>NUCLEOTIDE SEQUENCE [LARGE SCALE GENOMIC DNA]</scope>
    <source>
        <strain evidence="6 7">JCM 6485</strain>
    </source>
</reference>
<dbReference type="InterPro" id="IPR052021">
    <property type="entry name" value="Type-I_RS_S_subunit"/>
</dbReference>
<keyword evidence="2" id="KW-0680">Restriction system</keyword>
<evidence type="ECO:0000256" key="2">
    <source>
        <dbReference type="ARBA" id="ARBA00022747"/>
    </source>
</evidence>
<keyword evidence="6" id="KW-0540">Nuclease</keyword>
<dbReference type="SUPFAM" id="SSF116734">
    <property type="entry name" value="DNA methylase specificity domain"/>
    <property type="match status" value="2"/>
</dbReference>
<dbReference type="Gene3D" id="1.10.287.1120">
    <property type="entry name" value="Bipartite methylase S protein"/>
    <property type="match status" value="1"/>
</dbReference>
<dbReference type="PANTHER" id="PTHR30408">
    <property type="entry name" value="TYPE-1 RESTRICTION ENZYME ECOKI SPECIFICITY PROTEIN"/>
    <property type="match status" value="1"/>
</dbReference>
<evidence type="ECO:0000313" key="7">
    <source>
        <dbReference type="Proteomes" id="UP001501764"/>
    </source>
</evidence>
<keyword evidence="6" id="KW-0378">Hydrolase</keyword>
<dbReference type="Pfam" id="PF01420">
    <property type="entry name" value="Methylase_S"/>
    <property type="match status" value="2"/>
</dbReference>
<comment type="caution">
    <text evidence="6">The sequence shown here is derived from an EMBL/GenBank/DDBJ whole genome shotgun (WGS) entry which is preliminary data.</text>
</comment>
<keyword evidence="3" id="KW-0238">DNA-binding</keyword>
<dbReference type="RefSeq" id="WP_346026089.1">
    <property type="nucleotide sequence ID" value="NZ_BAAACO010000002.1"/>
</dbReference>
<dbReference type="InterPro" id="IPR000055">
    <property type="entry name" value="Restrct_endonuc_typeI_TRD"/>
</dbReference>
<feature type="domain" description="Type I restriction modification DNA specificity" evidence="5">
    <location>
        <begin position="224"/>
        <end position="405"/>
    </location>
</feature>
<feature type="coiled-coil region" evidence="4">
    <location>
        <begin position="386"/>
        <end position="413"/>
    </location>
</feature>
<comment type="similarity">
    <text evidence="1">Belongs to the type-I restriction system S methylase family.</text>
</comment>
<accession>A0ABN1LT96</accession>
<name>A0ABN1LT96_9CLOT</name>
<feature type="domain" description="Type I restriction modification DNA specificity" evidence="5">
    <location>
        <begin position="18"/>
        <end position="192"/>
    </location>
</feature>
<evidence type="ECO:0000256" key="1">
    <source>
        <dbReference type="ARBA" id="ARBA00010923"/>
    </source>
</evidence>
<keyword evidence="7" id="KW-1185">Reference proteome</keyword>